<evidence type="ECO:0000313" key="2">
    <source>
        <dbReference type="EMBL" id="GMA87603.1"/>
    </source>
</evidence>
<protein>
    <recommendedName>
        <fullName evidence="4">Carrier domain-containing protein</fullName>
    </recommendedName>
</protein>
<proteinExistence type="predicted"/>
<comment type="caution">
    <text evidence="2">The sequence shown here is derived from an EMBL/GenBank/DDBJ whole genome shotgun (WGS) entry which is preliminary data.</text>
</comment>
<keyword evidence="3" id="KW-1185">Reference proteome</keyword>
<feature type="region of interest" description="Disordered" evidence="1">
    <location>
        <begin position="85"/>
        <end position="110"/>
    </location>
</feature>
<accession>A0ABQ6JJL3</accession>
<reference evidence="3" key="1">
    <citation type="journal article" date="2019" name="Int. J. Syst. Evol. Microbiol.">
        <title>The Global Catalogue of Microorganisms (GCM) 10K type strain sequencing project: providing services to taxonomists for standard genome sequencing and annotation.</title>
        <authorList>
            <consortium name="The Broad Institute Genomics Platform"/>
            <consortium name="The Broad Institute Genome Sequencing Center for Infectious Disease"/>
            <person name="Wu L."/>
            <person name="Ma J."/>
        </authorList>
    </citation>
    <scope>NUCLEOTIDE SEQUENCE [LARGE SCALE GENOMIC DNA]</scope>
    <source>
        <strain evidence="3">NBRC 108730</strain>
    </source>
</reference>
<gene>
    <name evidence="2" type="ORF">GCM10025868_28530</name>
</gene>
<sequence length="140" mass="15164">MGQAQDLEHAVEALLTDDVADADQVAVLCGDLDGQITLRDLQDEVELVLALDRAGLDLLDQGRTVVGVHDRLADFEHHVMFSPFATTRIPRQGPPQKSRSRRLRRSEALSAPFRPLTAADSTCIRTTSGPVGGAPAELVR</sequence>
<evidence type="ECO:0008006" key="4">
    <source>
        <dbReference type="Google" id="ProtNLM"/>
    </source>
</evidence>
<name>A0ABQ6JJL3_9ACTN</name>
<organism evidence="2 3">
    <name type="scientific">Angustibacter aerolatus</name>
    <dbReference type="NCBI Taxonomy" id="1162965"/>
    <lineage>
        <taxon>Bacteria</taxon>
        <taxon>Bacillati</taxon>
        <taxon>Actinomycetota</taxon>
        <taxon>Actinomycetes</taxon>
        <taxon>Kineosporiales</taxon>
        <taxon>Kineosporiaceae</taxon>
    </lineage>
</organism>
<dbReference type="Proteomes" id="UP001157017">
    <property type="component" value="Unassembled WGS sequence"/>
</dbReference>
<evidence type="ECO:0000256" key="1">
    <source>
        <dbReference type="SAM" id="MobiDB-lite"/>
    </source>
</evidence>
<dbReference type="EMBL" id="BSUZ01000001">
    <property type="protein sequence ID" value="GMA87603.1"/>
    <property type="molecule type" value="Genomic_DNA"/>
</dbReference>
<evidence type="ECO:0000313" key="3">
    <source>
        <dbReference type="Proteomes" id="UP001157017"/>
    </source>
</evidence>